<feature type="domain" description="CCHC-type" evidence="3">
    <location>
        <begin position="299"/>
        <end position="314"/>
    </location>
</feature>
<dbReference type="Gene3D" id="3.40.50.1000">
    <property type="entry name" value="HAD superfamily/HAD-like"/>
    <property type="match status" value="1"/>
</dbReference>
<dbReference type="InterPro" id="IPR036412">
    <property type="entry name" value="HAD-like_sf"/>
</dbReference>
<dbReference type="Proteomes" id="UP000826271">
    <property type="component" value="Unassembled WGS sequence"/>
</dbReference>
<evidence type="ECO:0000259" key="3">
    <source>
        <dbReference type="PROSITE" id="PS50158"/>
    </source>
</evidence>
<dbReference type="Pfam" id="PF00702">
    <property type="entry name" value="Hydrolase"/>
    <property type="match status" value="1"/>
</dbReference>
<keyword evidence="5" id="KW-1185">Reference proteome</keyword>
<keyword evidence="1" id="KW-0862">Zinc</keyword>
<feature type="domain" description="CCHC-type" evidence="3">
    <location>
        <begin position="317"/>
        <end position="331"/>
    </location>
</feature>
<dbReference type="SMART" id="SM00343">
    <property type="entry name" value="ZnF_C2HC"/>
    <property type="match status" value="2"/>
</dbReference>
<dbReference type="InterPro" id="IPR025724">
    <property type="entry name" value="GAG-pre-integrase_dom"/>
</dbReference>
<dbReference type="GO" id="GO:0008270">
    <property type="term" value="F:zinc ion binding"/>
    <property type="evidence" value="ECO:0007669"/>
    <property type="project" value="UniProtKB-KW"/>
</dbReference>
<dbReference type="PANTHER" id="PTHR43611">
    <property type="entry name" value="ALPHA-D-GLUCOSE 1-PHOSPHATE PHOSPHATASE"/>
    <property type="match status" value="1"/>
</dbReference>
<dbReference type="Gene3D" id="4.10.60.10">
    <property type="entry name" value="Zinc finger, CCHC-type"/>
    <property type="match status" value="2"/>
</dbReference>
<dbReference type="InterPro" id="IPR023214">
    <property type="entry name" value="HAD_sf"/>
</dbReference>
<name>A0AAV6XCU7_9LAMI</name>
<keyword evidence="1" id="KW-0479">Metal-binding</keyword>
<dbReference type="InterPro" id="IPR054722">
    <property type="entry name" value="PolX-like_BBD"/>
</dbReference>
<gene>
    <name evidence="4" type="ORF">BUALT_Bualt06G0000600</name>
</gene>
<dbReference type="EMBL" id="WHWC01000006">
    <property type="protein sequence ID" value="KAG8380293.1"/>
    <property type="molecule type" value="Genomic_DNA"/>
</dbReference>
<dbReference type="Pfam" id="PF13976">
    <property type="entry name" value="gag_pre-integrs"/>
    <property type="match status" value="1"/>
</dbReference>
<evidence type="ECO:0000256" key="1">
    <source>
        <dbReference type="PROSITE-ProRule" id="PRU00047"/>
    </source>
</evidence>
<feature type="chain" id="PRO_5043922021" description="CCHC-type domain-containing protein" evidence="2">
    <location>
        <begin position="22"/>
        <end position="629"/>
    </location>
</feature>
<organism evidence="4 5">
    <name type="scientific">Buddleja alternifolia</name>
    <dbReference type="NCBI Taxonomy" id="168488"/>
    <lineage>
        <taxon>Eukaryota</taxon>
        <taxon>Viridiplantae</taxon>
        <taxon>Streptophyta</taxon>
        <taxon>Embryophyta</taxon>
        <taxon>Tracheophyta</taxon>
        <taxon>Spermatophyta</taxon>
        <taxon>Magnoliopsida</taxon>
        <taxon>eudicotyledons</taxon>
        <taxon>Gunneridae</taxon>
        <taxon>Pentapetalae</taxon>
        <taxon>asterids</taxon>
        <taxon>lamiids</taxon>
        <taxon>Lamiales</taxon>
        <taxon>Scrophulariaceae</taxon>
        <taxon>Buddlejeae</taxon>
        <taxon>Buddleja</taxon>
    </lineage>
</organism>
<feature type="signal peptide" evidence="2">
    <location>
        <begin position="1"/>
        <end position="21"/>
    </location>
</feature>
<dbReference type="InterPro" id="IPR006439">
    <property type="entry name" value="HAD-SF_hydro_IA"/>
</dbReference>
<evidence type="ECO:0000313" key="5">
    <source>
        <dbReference type="Proteomes" id="UP000826271"/>
    </source>
</evidence>
<dbReference type="PROSITE" id="PS50158">
    <property type="entry name" value="ZF_CCHC"/>
    <property type="match status" value="2"/>
</dbReference>
<dbReference type="SUPFAM" id="SSF56784">
    <property type="entry name" value="HAD-like"/>
    <property type="match status" value="1"/>
</dbReference>
<evidence type="ECO:0000256" key="2">
    <source>
        <dbReference type="SAM" id="SignalP"/>
    </source>
</evidence>
<reference evidence="4" key="1">
    <citation type="submission" date="2019-10" db="EMBL/GenBank/DDBJ databases">
        <authorList>
            <person name="Zhang R."/>
            <person name="Pan Y."/>
            <person name="Wang J."/>
            <person name="Ma R."/>
            <person name="Yu S."/>
        </authorList>
    </citation>
    <scope>NUCLEOTIDE SEQUENCE</scope>
    <source>
        <strain evidence="4">LA-IB0</strain>
        <tissue evidence="4">Leaf</tissue>
    </source>
</reference>
<keyword evidence="2" id="KW-0732">Signal</keyword>
<comment type="caution">
    <text evidence="4">The sequence shown here is derived from an EMBL/GenBank/DDBJ whole genome shotgun (WGS) entry which is preliminary data.</text>
</comment>
<evidence type="ECO:0000313" key="4">
    <source>
        <dbReference type="EMBL" id="KAG8380293.1"/>
    </source>
</evidence>
<accession>A0AAV6XCU7</accession>
<dbReference type="InterPro" id="IPR036875">
    <property type="entry name" value="Znf_CCHC_sf"/>
</dbReference>
<proteinExistence type="predicted"/>
<dbReference type="SUPFAM" id="SSF57756">
    <property type="entry name" value="Retrovirus zinc finger-like domains"/>
    <property type="match status" value="1"/>
</dbReference>
<protein>
    <recommendedName>
        <fullName evidence="3">CCHC-type domain-containing protein</fullName>
    </recommendedName>
</protein>
<dbReference type="GO" id="GO:0003676">
    <property type="term" value="F:nucleic acid binding"/>
    <property type="evidence" value="ECO:0007669"/>
    <property type="project" value="InterPro"/>
</dbReference>
<dbReference type="AlphaFoldDB" id="A0AAV6XCU7"/>
<keyword evidence="1" id="KW-0863">Zinc-finger</keyword>
<dbReference type="InterPro" id="IPR001878">
    <property type="entry name" value="Znf_CCHC"/>
</dbReference>
<dbReference type="NCBIfam" id="TIGR01509">
    <property type="entry name" value="HAD-SF-IA-v3"/>
    <property type="match status" value="1"/>
</dbReference>
<dbReference type="PANTHER" id="PTHR43611:SF3">
    <property type="entry name" value="FLAVIN MONONUCLEOTIDE HYDROLASE 1, CHLOROPLATIC"/>
    <property type="match status" value="1"/>
</dbReference>
<dbReference type="Pfam" id="PF22936">
    <property type="entry name" value="Pol_BBD"/>
    <property type="match status" value="1"/>
</dbReference>
<sequence length="629" mass="70234">MLSPALPSLLTSCHHLLLAAGLKSTMRRGYSYIEGVEELLGDLKKMGYEMHASTNYPIWYELIEEKLNVSTYLSWTFCSCDMVVSVYMIKELMIHILSLFSNVEFIQVKHYRVDVVITLVNVGKRKPNPEFYLDVLKQLKVEPTCCVFIDDSVAQARPVLQVSQTHTLMTTKTIQLGHSTSIYLSKGRVYGAMLMATAPDRNKDKDEQAKWEVLALFNPSMKLRDQFLMKLRPEFEGTRSNLMNRDPVPSLDSCLNDLFREEQRLLTQNTMERQRSTSVSVAYAAQGRLRGRDISTIQCFCCKEFGHYASNCSKKFCNYCKKDGHIIKECPTRPPKRSATAYTASIGSSSIGGSADATQPTQSAPTLVQSVTPEMIQQMIISAFSALGLSSKPFSSSPWYFDSGASYHMTNNSRFLTNVTKYSGDLKIHTADGSHLPIIATGDISSSLTDIFVSPGLTTNLVSVGQLVDNNCKVEFSKSDCVVQDQQSGKMIARGPKVGRLFSLQFPFSLCSQLPYVICNSTHVDCQAWHKRLGHPNNNVLQDLLKSGLLGNKTSPPLNIVQFDCNACKLSKSINSYEWMRNVEAALDAGFIGIQFKNVDSLRNDLSHLGINMQSNKWTENSDVTDCLQ</sequence>